<keyword evidence="4" id="KW-0539">Nucleus</keyword>
<evidence type="ECO:0000256" key="4">
    <source>
        <dbReference type="ARBA" id="ARBA00023242"/>
    </source>
</evidence>
<proteinExistence type="inferred from homology"/>
<comment type="subcellular location">
    <subcellularLocation>
        <location evidence="1">Nucleus</location>
    </subcellularLocation>
</comment>
<organism evidence="5 6">
    <name type="scientific">Papaver somniferum</name>
    <name type="common">Opium poppy</name>
    <dbReference type="NCBI Taxonomy" id="3469"/>
    <lineage>
        <taxon>Eukaryota</taxon>
        <taxon>Viridiplantae</taxon>
        <taxon>Streptophyta</taxon>
        <taxon>Embryophyta</taxon>
        <taxon>Tracheophyta</taxon>
        <taxon>Spermatophyta</taxon>
        <taxon>Magnoliopsida</taxon>
        <taxon>Ranunculales</taxon>
        <taxon>Papaveraceae</taxon>
        <taxon>Papaveroideae</taxon>
        <taxon>Papaver</taxon>
    </lineage>
</organism>
<dbReference type="PANTHER" id="PTHR31344">
    <property type="entry name" value="NUCLEAR PORE COMPLEX PROTEIN NUP205"/>
    <property type="match status" value="1"/>
</dbReference>
<protein>
    <submittedName>
        <fullName evidence="5">Uncharacterized protein</fullName>
    </submittedName>
</protein>
<reference evidence="5 6" key="1">
    <citation type="journal article" date="2018" name="Science">
        <title>The opium poppy genome and morphinan production.</title>
        <authorList>
            <person name="Guo L."/>
            <person name="Winzer T."/>
            <person name="Yang X."/>
            <person name="Li Y."/>
            <person name="Ning Z."/>
            <person name="He Z."/>
            <person name="Teodor R."/>
            <person name="Lu Y."/>
            <person name="Bowser T.A."/>
            <person name="Graham I.A."/>
            <person name="Ye K."/>
        </authorList>
    </citation>
    <scope>NUCLEOTIDE SEQUENCE [LARGE SCALE GENOMIC DNA]</scope>
    <source>
        <strain evidence="6">cv. HN1</strain>
        <tissue evidence="5">Leaves</tissue>
    </source>
</reference>
<gene>
    <name evidence="5" type="ORF">C5167_017993</name>
</gene>
<accession>A0A4Y7IPY4</accession>
<evidence type="ECO:0000256" key="2">
    <source>
        <dbReference type="ARBA" id="ARBA00005892"/>
    </source>
</evidence>
<keyword evidence="3" id="KW-0813">Transport</keyword>
<dbReference type="STRING" id="3469.A0A4Y7IPY4"/>
<evidence type="ECO:0000313" key="5">
    <source>
        <dbReference type="EMBL" id="RZC49559.1"/>
    </source>
</evidence>
<evidence type="ECO:0000256" key="3">
    <source>
        <dbReference type="ARBA" id="ARBA00022448"/>
    </source>
</evidence>
<dbReference type="PANTHER" id="PTHR31344:SF0">
    <property type="entry name" value="NUCLEAR PORE COMPLEX PROTEIN NUP205"/>
    <property type="match status" value="1"/>
</dbReference>
<evidence type="ECO:0000313" key="6">
    <source>
        <dbReference type="Proteomes" id="UP000316621"/>
    </source>
</evidence>
<dbReference type="Proteomes" id="UP000316621">
    <property type="component" value="Chromosome 2"/>
</dbReference>
<evidence type="ECO:0000256" key="1">
    <source>
        <dbReference type="ARBA" id="ARBA00004123"/>
    </source>
</evidence>
<dbReference type="AlphaFoldDB" id="A0A4Y7IPY4"/>
<sequence>MKGFEYEDEVMLKIEPIVLQDESVLVVAVQERGFKATAGGGGCGIHLAKEPEEFVDTDKAIETSHCALFFTQSNAAQSLIEDYTACLELGSEEPQTIEDTKDDIGVLIIQLLLENINRPPPNITHSLLKFHVDVSVERTVLQPKFHYSCLKVILDILEYLSKP</sequence>
<dbReference type="Gramene" id="RZC49559">
    <property type="protein sequence ID" value="RZC49559"/>
    <property type="gene ID" value="C5167_017993"/>
</dbReference>
<dbReference type="EMBL" id="CM010716">
    <property type="protein sequence ID" value="RZC49559.1"/>
    <property type="molecule type" value="Genomic_DNA"/>
</dbReference>
<name>A0A4Y7IPY4_PAPSO</name>
<comment type="similarity">
    <text evidence="2">Belongs to the NUP186/NUP192/NUP205 family.</text>
</comment>
<keyword evidence="6" id="KW-1185">Reference proteome</keyword>
<dbReference type="GO" id="GO:0005643">
    <property type="term" value="C:nuclear pore"/>
    <property type="evidence" value="ECO:0007669"/>
    <property type="project" value="InterPro"/>
</dbReference>
<dbReference type="InterPro" id="IPR021827">
    <property type="entry name" value="Nup186/Nup192/Nup205"/>
</dbReference>